<keyword evidence="1" id="KW-0175">Coiled coil</keyword>
<reference evidence="2 3" key="1">
    <citation type="submission" date="2014-12" db="EMBL/GenBank/DDBJ databases">
        <title>Draft genome sequences of 29 type strains of Enterococci.</title>
        <authorList>
            <person name="Zhong Z."/>
            <person name="Sun Z."/>
            <person name="Liu W."/>
            <person name="Zhang W."/>
            <person name="Zhang H."/>
        </authorList>
    </citation>
    <scope>NUCLEOTIDE SEQUENCE [LARGE SCALE GENOMIC DNA]</scope>
    <source>
        <strain evidence="2 3">DSM 22801</strain>
    </source>
</reference>
<comment type="caution">
    <text evidence="2">The sequence shown here is derived from an EMBL/GenBank/DDBJ whole genome shotgun (WGS) entry which is preliminary data.</text>
</comment>
<dbReference type="Proteomes" id="UP000183039">
    <property type="component" value="Unassembled WGS sequence"/>
</dbReference>
<evidence type="ECO:0000313" key="2">
    <source>
        <dbReference type="EMBL" id="OJG91708.1"/>
    </source>
</evidence>
<gene>
    <name evidence="2" type="ORF">RV15_GL000375</name>
</gene>
<proteinExistence type="predicted"/>
<organism evidence="2 3">
    <name type="scientific">Enterococcus silesiacus</name>
    <dbReference type="NCBI Taxonomy" id="332949"/>
    <lineage>
        <taxon>Bacteria</taxon>
        <taxon>Bacillati</taxon>
        <taxon>Bacillota</taxon>
        <taxon>Bacilli</taxon>
        <taxon>Lactobacillales</taxon>
        <taxon>Enterococcaceae</taxon>
        <taxon>Enterococcus</taxon>
    </lineage>
</organism>
<name>A0AA91GAV1_9ENTE</name>
<protein>
    <submittedName>
        <fullName evidence="2">Uncharacterized protein</fullName>
    </submittedName>
</protein>
<sequence>MPKPLISKEVIILDLLEEKRELLKLIVELISERKAITQLYEAIENRLKRIEEIENVISEGQSTTKTTLIPKEEIDRVKFYDHKIKPSSIPYDIISKDICYILKTSGRPMNASQIHSTITKNLHFNLDYKNLVNNILPKMVKDNHLPIEKVYRGFWQYRRAETK</sequence>
<accession>A0AA91GAV1</accession>
<evidence type="ECO:0000256" key="1">
    <source>
        <dbReference type="SAM" id="Coils"/>
    </source>
</evidence>
<dbReference type="AlphaFoldDB" id="A0AA91GAV1"/>
<evidence type="ECO:0000313" key="3">
    <source>
        <dbReference type="Proteomes" id="UP000183039"/>
    </source>
</evidence>
<dbReference type="EMBL" id="JXLC01000011">
    <property type="protein sequence ID" value="OJG91708.1"/>
    <property type="molecule type" value="Genomic_DNA"/>
</dbReference>
<feature type="coiled-coil region" evidence="1">
    <location>
        <begin position="12"/>
        <end position="53"/>
    </location>
</feature>